<feature type="non-terminal residue" evidence="2">
    <location>
        <position position="1"/>
    </location>
</feature>
<gene>
    <name evidence="2" type="ORF">KIPB_005599</name>
</gene>
<evidence type="ECO:0000256" key="1">
    <source>
        <dbReference type="SAM" id="SignalP"/>
    </source>
</evidence>
<dbReference type="CDD" id="cd15482">
    <property type="entry name" value="Sialidase_non-viral"/>
    <property type="match status" value="1"/>
</dbReference>
<dbReference type="Gene3D" id="2.130.10.10">
    <property type="entry name" value="YVTN repeat-like/Quinoprotein amine dehydrogenase"/>
    <property type="match status" value="1"/>
</dbReference>
<evidence type="ECO:0008006" key="4">
    <source>
        <dbReference type="Google" id="ProtNLM"/>
    </source>
</evidence>
<dbReference type="SUPFAM" id="SSF110296">
    <property type="entry name" value="Oligoxyloglucan reducing end-specific cellobiohydrolase"/>
    <property type="match status" value="1"/>
</dbReference>
<dbReference type="OrthoDB" id="10471923at2759"/>
<comment type="caution">
    <text evidence="2">The sequence shown here is derived from an EMBL/GenBank/DDBJ whole genome shotgun (WGS) entry which is preliminary data.</text>
</comment>
<dbReference type="AlphaFoldDB" id="A0A9K3CXB7"/>
<dbReference type="Proteomes" id="UP000265618">
    <property type="component" value="Unassembled WGS sequence"/>
</dbReference>
<feature type="signal peptide" evidence="1">
    <location>
        <begin position="1"/>
        <end position="16"/>
    </location>
</feature>
<organism evidence="2 3">
    <name type="scientific">Kipferlia bialata</name>
    <dbReference type="NCBI Taxonomy" id="797122"/>
    <lineage>
        <taxon>Eukaryota</taxon>
        <taxon>Metamonada</taxon>
        <taxon>Carpediemonas-like organisms</taxon>
        <taxon>Kipferlia</taxon>
    </lineage>
</organism>
<sequence length="293" mass="31514">MRVTLLLLALAGLALCISSLSVDDLDYVAAYEGTELSDAFSSIHYVGHGVAVAGKRSASIGNRIYRSTQYGEPGTWESVGEIENYTGAHTYFFGSHGDTVITGTGDRGTPCIIRSTDAGETWEVVVDAPAAKALNGGLDPGSIYSPLYVEGRLLWLYYGGLDPGSIYSPLYVEGRWIVSFRDTRAGGHIFQSLDDGITWEHIPTTGLTAGARRMVLDLEGNVLYGGAFNDFRQTTGFFRSTDGGFTWDKTLDGESVFAGIEDLGDGVYLVGTFSRGGSEVDTSSVYRYHNIAS</sequence>
<accession>A0A9K3CXB7</accession>
<keyword evidence="3" id="KW-1185">Reference proteome</keyword>
<feature type="chain" id="PRO_5039927155" description="Exo-alpha-sialidase" evidence="1">
    <location>
        <begin position="17"/>
        <end position="293"/>
    </location>
</feature>
<evidence type="ECO:0000313" key="2">
    <source>
        <dbReference type="EMBL" id="GIQ84155.1"/>
    </source>
</evidence>
<keyword evidence="1" id="KW-0732">Signal</keyword>
<dbReference type="InterPro" id="IPR015943">
    <property type="entry name" value="WD40/YVTN_repeat-like_dom_sf"/>
</dbReference>
<protein>
    <recommendedName>
        <fullName evidence="4">Exo-alpha-sialidase</fullName>
    </recommendedName>
</protein>
<dbReference type="EMBL" id="BDIP01001329">
    <property type="protein sequence ID" value="GIQ84155.1"/>
    <property type="molecule type" value="Genomic_DNA"/>
</dbReference>
<evidence type="ECO:0000313" key="3">
    <source>
        <dbReference type="Proteomes" id="UP000265618"/>
    </source>
</evidence>
<name>A0A9K3CXB7_9EUKA</name>
<reference evidence="2 3" key="1">
    <citation type="journal article" date="2018" name="PLoS ONE">
        <title>The draft genome of Kipferlia bialata reveals reductive genome evolution in fornicate parasites.</title>
        <authorList>
            <person name="Tanifuji G."/>
            <person name="Takabayashi S."/>
            <person name="Kume K."/>
            <person name="Takagi M."/>
            <person name="Nakayama T."/>
            <person name="Kamikawa R."/>
            <person name="Inagaki Y."/>
            <person name="Hashimoto T."/>
        </authorList>
    </citation>
    <scope>NUCLEOTIDE SEQUENCE [LARGE SCALE GENOMIC DNA]</scope>
    <source>
        <strain evidence="2">NY0173</strain>
    </source>
</reference>
<proteinExistence type="predicted"/>